<dbReference type="GeneID" id="25288846"/>
<reference evidence="1 2" key="1">
    <citation type="submission" date="2015-01" db="EMBL/GenBank/DDBJ databases">
        <title>The Genome Sequence of Rhinocladiella mackenzie CBS 650.93.</title>
        <authorList>
            <consortium name="The Broad Institute Genomics Platform"/>
            <person name="Cuomo C."/>
            <person name="de Hoog S."/>
            <person name="Gorbushina A."/>
            <person name="Stielow B."/>
            <person name="Teixiera M."/>
            <person name="Abouelleil A."/>
            <person name="Chapman S.B."/>
            <person name="Priest M."/>
            <person name="Young S.K."/>
            <person name="Wortman J."/>
            <person name="Nusbaum C."/>
            <person name="Birren B."/>
        </authorList>
    </citation>
    <scope>NUCLEOTIDE SEQUENCE [LARGE SCALE GENOMIC DNA]</scope>
    <source>
        <strain evidence="1 2">CBS 650.93</strain>
    </source>
</reference>
<evidence type="ECO:0000313" key="1">
    <source>
        <dbReference type="EMBL" id="KIX09694.1"/>
    </source>
</evidence>
<dbReference type="OrthoDB" id="5135333at2759"/>
<sequence>MSKRLLYFTPTQAIFICMLGEAPEEIDLLVPLKVRKNYAKNLGQNTDLYCYLNRHVLSPYPDIPIRSWKHQTFLFSLQLREYQSRDLTYDSDALDAFRGILTTSPYRSLWGIPMYHDYYEKPSPQKDKVPEDRLFKPSLGFLHGLLWLTYHETATATTGQRRRNMFPSWSWASARGPVCMPQHAKHLAWEELSRSRRVDVFATSKEEWSLGLRYEASCVAYSAEIIIFWEGRTMTLDYWCRTHKEVILPETSHALQIKSYVFHWRWPSQSTSPLLGRSAAVGALRERIDLEAPPWTFMQNVDDAAIYRASHYIT</sequence>
<accession>A0A0D2IUF2</accession>
<name>A0A0D2IUF2_9EURO</name>
<organism evidence="1 2">
    <name type="scientific">Rhinocladiella mackenziei CBS 650.93</name>
    <dbReference type="NCBI Taxonomy" id="1442369"/>
    <lineage>
        <taxon>Eukaryota</taxon>
        <taxon>Fungi</taxon>
        <taxon>Dikarya</taxon>
        <taxon>Ascomycota</taxon>
        <taxon>Pezizomycotina</taxon>
        <taxon>Eurotiomycetes</taxon>
        <taxon>Chaetothyriomycetidae</taxon>
        <taxon>Chaetothyriales</taxon>
        <taxon>Herpotrichiellaceae</taxon>
        <taxon>Rhinocladiella</taxon>
    </lineage>
</organism>
<dbReference type="PANTHER" id="PTHR33112">
    <property type="entry name" value="DOMAIN PROTEIN, PUTATIVE-RELATED"/>
    <property type="match status" value="1"/>
</dbReference>
<dbReference type="AlphaFoldDB" id="A0A0D2IUF2"/>
<dbReference type="HOGENOM" id="CLU_886101_0_0_1"/>
<dbReference type="RefSeq" id="XP_013276830.1">
    <property type="nucleotide sequence ID" value="XM_013421376.1"/>
</dbReference>
<proteinExistence type="predicted"/>
<dbReference type="Proteomes" id="UP000053617">
    <property type="component" value="Unassembled WGS sequence"/>
</dbReference>
<dbReference type="VEuPathDB" id="FungiDB:Z518_00775"/>
<protein>
    <recommendedName>
        <fullName evidence="3">Heterokaryon incompatibility domain-containing protein</fullName>
    </recommendedName>
</protein>
<dbReference type="EMBL" id="KN847475">
    <property type="protein sequence ID" value="KIX09694.1"/>
    <property type="molecule type" value="Genomic_DNA"/>
</dbReference>
<evidence type="ECO:0000313" key="2">
    <source>
        <dbReference type="Proteomes" id="UP000053617"/>
    </source>
</evidence>
<gene>
    <name evidence="1" type="ORF">Z518_00775</name>
</gene>
<dbReference type="PANTHER" id="PTHR33112:SF16">
    <property type="entry name" value="HETEROKARYON INCOMPATIBILITY DOMAIN-CONTAINING PROTEIN"/>
    <property type="match status" value="1"/>
</dbReference>
<evidence type="ECO:0008006" key="3">
    <source>
        <dbReference type="Google" id="ProtNLM"/>
    </source>
</evidence>
<keyword evidence="2" id="KW-1185">Reference proteome</keyword>